<evidence type="ECO:0000259" key="5">
    <source>
        <dbReference type="PROSITE" id="PS50857"/>
    </source>
</evidence>
<evidence type="ECO:0000313" key="7">
    <source>
        <dbReference type="Proteomes" id="UP000291213"/>
    </source>
</evidence>
<dbReference type="GO" id="GO:0005507">
    <property type="term" value="F:copper ion binding"/>
    <property type="evidence" value="ECO:0007669"/>
    <property type="project" value="InterPro"/>
</dbReference>
<gene>
    <name evidence="6" type="ORF">apy_10330</name>
</gene>
<reference evidence="6 7" key="1">
    <citation type="submission" date="2017-02" db="EMBL/GenBank/DDBJ databases">
        <title>isolation and characterization of a novel temperate virus Aeropyrum globular virus 1 infecting hyperthermophilic archaeon Aeropyrum.</title>
        <authorList>
            <person name="Yumiya M."/>
            <person name="Yoshida T."/>
            <person name="Sako Y."/>
        </authorList>
    </citation>
    <scope>NUCLEOTIDE SEQUENCE [LARGE SCALE GENOMIC DNA]</scope>
    <source>
        <strain evidence="6 7">YK1-12-2013</strain>
    </source>
</reference>
<proteinExistence type="predicted"/>
<evidence type="ECO:0000256" key="1">
    <source>
        <dbReference type="ARBA" id="ARBA00004196"/>
    </source>
</evidence>
<dbReference type="Proteomes" id="UP000291213">
    <property type="component" value="Unassembled WGS sequence"/>
</dbReference>
<feature type="transmembrane region" description="Helical" evidence="4">
    <location>
        <begin position="12"/>
        <end position="32"/>
    </location>
</feature>
<organism evidence="6 7">
    <name type="scientific">Aeropyrum pernix</name>
    <dbReference type="NCBI Taxonomy" id="56636"/>
    <lineage>
        <taxon>Archaea</taxon>
        <taxon>Thermoproteota</taxon>
        <taxon>Thermoprotei</taxon>
        <taxon>Desulfurococcales</taxon>
        <taxon>Desulfurococcaceae</taxon>
        <taxon>Aeropyrum</taxon>
    </lineage>
</organism>
<dbReference type="CDD" id="cd13913">
    <property type="entry name" value="ba3_CcO_II_C"/>
    <property type="match status" value="1"/>
</dbReference>
<accession>A0A401HAC1</accession>
<dbReference type="EMBL" id="BDMD01000053">
    <property type="protein sequence ID" value="GBF09308.1"/>
    <property type="molecule type" value="Genomic_DNA"/>
</dbReference>
<evidence type="ECO:0000256" key="4">
    <source>
        <dbReference type="SAM" id="Phobius"/>
    </source>
</evidence>
<comment type="caution">
    <text evidence="6">The sequence shown here is derived from an EMBL/GenBank/DDBJ whole genome shotgun (WGS) entry which is preliminary data.</text>
</comment>
<evidence type="ECO:0000256" key="2">
    <source>
        <dbReference type="ARBA" id="ARBA00022723"/>
    </source>
</evidence>
<dbReference type="PANTHER" id="PTHR42838">
    <property type="entry name" value="CYTOCHROME C OXIDASE SUBUNIT II"/>
    <property type="match status" value="1"/>
</dbReference>
<evidence type="ECO:0000256" key="3">
    <source>
        <dbReference type="ARBA" id="ARBA00023008"/>
    </source>
</evidence>
<dbReference type="GO" id="GO:0016020">
    <property type="term" value="C:membrane"/>
    <property type="evidence" value="ECO:0007669"/>
    <property type="project" value="InterPro"/>
</dbReference>
<dbReference type="GO" id="GO:0004129">
    <property type="term" value="F:cytochrome-c oxidase activity"/>
    <property type="evidence" value="ECO:0007669"/>
    <property type="project" value="InterPro"/>
</dbReference>
<dbReference type="PANTHER" id="PTHR42838:SF2">
    <property type="entry name" value="NITROUS-OXIDE REDUCTASE"/>
    <property type="match status" value="1"/>
</dbReference>
<dbReference type="RefSeq" id="WP_131160296.1">
    <property type="nucleotide sequence ID" value="NZ_BDMD01000053.1"/>
</dbReference>
<dbReference type="Pfam" id="PF00116">
    <property type="entry name" value="COX2"/>
    <property type="match status" value="1"/>
</dbReference>
<keyword evidence="4" id="KW-0812">Transmembrane</keyword>
<sequence length="196" mass="21608">MARNGLVYEYMFIAIIVAVLAGFISSLAYYSYALNVNPACEAIKADQQALDEIIQKAQTTPVVEKAEGVYEVYIVGRQFVWIPSTIVLENPKQVTFYVATSDVIHGFEIAGTNVNFMVIPGYIAKFTWYPPKDAEGEYLILCNEYCGVGHQFMKATLIIERSQQALSTSENSTPEILEYIAGILSSTTGLALIPPS</sequence>
<dbReference type="InterPro" id="IPR051403">
    <property type="entry name" value="NosZ/Cyto_c_oxidase_sub2"/>
</dbReference>
<evidence type="ECO:0000313" key="6">
    <source>
        <dbReference type="EMBL" id="GBF09308.1"/>
    </source>
</evidence>
<dbReference type="InterPro" id="IPR034214">
    <property type="entry name" value="Ba3_CcO_II_C"/>
</dbReference>
<dbReference type="SUPFAM" id="SSF49503">
    <property type="entry name" value="Cupredoxins"/>
    <property type="match status" value="1"/>
</dbReference>
<keyword evidence="4" id="KW-0472">Membrane</keyword>
<keyword evidence="4" id="KW-1133">Transmembrane helix</keyword>
<feature type="domain" description="Cytochrome oxidase subunit II copper A binding" evidence="5">
    <location>
        <begin position="67"/>
        <end position="171"/>
    </location>
</feature>
<dbReference type="PROSITE" id="PS00078">
    <property type="entry name" value="COX2"/>
    <property type="match status" value="1"/>
</dbReference>
<comment type="subcellular location">
    <subcellularLocation>
        <location evidence="1">Cell envelope</location>
    </subcellularLocation>
</comment>
<dbReference type="Gene3D" id="2.60.40.420">
    <property type="entry name" value="Cupredoxins - blue copper proteins"/>
    <property type="match status" value="1"/>
</dbReference>
<keyword evidence="2" id="KW-0479">Metal-binding</keyword>
<dbReference type="InterPro" id="IPR008972">
    <property type="entry name" value="Cupredoxin"/>
</dbReference>
<keyword evidence="3" id="KW-0186">Copper</keyword>
<dbReference type="InterPro" id="IPR001505">
    <property type="entry name" value="Copper_CuA"/>
</dbReference>
<dbReference type="InterPro" id="IPR002429">
    <property type="entry name" value="CcO_II-like_C"/>
</dbReference>
<name>A0A401HAC1_AERPX</name>
<protein>
    <submittedName>
        <fullName evidence="6">Cytochrome c oxidase (Ba3-type) subunit II</fullName>
    </submittedName>
</protein>
<dbReference type="PROSITE" id="PS50857">
    <property type="entry name" value="COX2_CUA"/>
    <property type="match status" value="1"/>
</dbReference>
<dbReference type="AlphaFoldDB" id="A0A401HAC1"/>